<sequence length="72" mass="8282">MDSLQNNRRPKRVRIVSLDDSIRRGLNCEGVKIGMIYNVGTAFEGVYRIVINQTKFWPSSRWVSVVDVEPVD</sequence>
<name>A0ABT9XG72_9BACL</name>
<gene>
    <name evidence="1" type="ORF">J2S03_001071</name>
</gene>
<dbReference type="RefSeq" id="WP_274455111.1">
    <property type="nucleotide sequence ID" value="NZ_CP067097.1"/>
</dbReference>
<reference evidence="1 2" key="1">
    <citation type="submission" date="2023-07" db="EMBL/GenBank/DDBJ databases">
        <title>Genomic Encyclopedia of Type Strains, Phase IV (KMG-IV): sequencing the most valuable type-strain genomes for metagenomic binning, comparative biology and taxonomic classification.</title>
        <authorList>
            <person name="Goeker M."/>
        </authorList>
    </citation>
    <scope>NUCLEOTIDE SEQUENCE [LARGE SCALE GENOMIC DNA]</scope>
    <source>
        <strain evidence="1 2">DSM 4006</strain>
    </source>
</reference>
<organism evidence="1 2">
    <name type="scientific">Alicyclobacillus cycloheptanicus</name>
    <dbReference type="NCBI Taxonomy" id="1457"/>
    <lineage>
        <taxon>Bacteria</taxon>
        <taxon>Bacillati</taxon>
        <taxon>Bacillota</taxon>
        <taxon>Bacilli</taxon>
        <taxon>Bacillales</taxon>
        <taxon>Alicyclobacillaceae</taxon>
        <taxon>Alicyclobacillus</taxon>
    </lineage>
</organism>
<protein>
    <submittedName>
        <fullName evidence="1">Uncharacterized protein</fullName>
    </submittedName>
</protein>
<dbReference type="EMBL" id="JAUSTP010000005">
    <property type="protein sequence ID" value="MDQ0189255.1"/>
    <property type="molecule type" value="Genomic_DNA"/>
</dbReference>
<proteinExistence type="predicted"/>
<dbReference type="Proteomes" id="UP001232973">
    <property type="component" value="Unassembled WGS sequence"/>
</dbReference>
<evidence type="ECO:0000313" key="1">
    <source>
        <dbReference type="EMBL" id="MDQ0189255.1"/>
    </source>
</evidence>
<keyword evidence="2" id="KW-1185">Reference proteome</keyword>
<accession>A0ABT9XG72</accession>
<comment type="caution">
    <text evidence="1">The sequence shown here is derived from an EMBL/GenBank/DDBJ whole genome shotgun (WGS) entry which is preliminary data.</text>
</comment>
<evidence type="ECO:0000313" key="2">
    <source>
        <dbReference type="Proteomes" id="UP001232973"/>
    </source>
</evidence>